<sequence>MTRGMFFTALGRLAGIDQADYKTGKFTDVKADAYYAPYVDWAAEKGIVNGTSATTFSPDTNITREQMAVIMAGKGGNRFDPKGTATRAEVATVLRRFVEIVIDPQTAQGWMQNHSGSWQYLKNGKPATGWLYDDKKWYWLDSNGWMKIAYCC</sequence>
<reference evidence="1" key="1">
    <citation type="submission" date="2019-04" db="EMBL/GenBank/DDBJ databases">
        <title>Microbes associate with the intestines of laboratory mice.</title>
        <authorList>
            <person name="Navarre W."/>
            <person name="Wong E."/>
            <person name="Huang K."/>
            <person name="Tropini C."/>
            <person name="Ng K."/>
            <person name="Yu B."/>
        </authorList>
    </citation>
    <scope>NUCLEOTIDE SEQUENCE</scope>
    <source>
        <strain evidence="1">NM72_1-8</strain>
    </source>
</reference>
<evidence type="ECO:0000313" key="1">
    <source>
        <dbReference type="EMBL" id="TGX96793.1"/>
    </source>
</evidence>
<gene>
    <name evidence="1" type="ORF">E5357_14965</name>
</gene>
<proteinExistence type="predicted"/>
<comment type="caution">
    <text evidence="1">The sequence shown here is derived from an EMBL/GenBank/DDBJ whole genome shotgun (WGS) entry which is preliminary data.</text>
</comment>
<evidence type="ECO:0000313" key="2">
    <source>
        <dbReference type="Proteomes" id="UP000307720"/>
    </source>
</evidence>
<dbReference type="EMBL" id="SRZB01000047">
    <property type="protein sequence ID" value="TGX96793.1"/>
    <property type="molecule type" value="Genomic_DNA"/>
</dbReference>
<keyword evidence="2" id="KW-1185">Reference proteome</keyword>
<organism evidence="1 2">
    <name type="scientific">Hominisplanchenecus murintestinalis</name>
    <dbReference type="NCBI Taxonomy" id="2941517"/>
    <lineage>
        <taxon>Bacteria</taxon>
        <taxon>Bacillati</taxon>
        <taxon>Bacillota</taxon>
        <taxon>Clostridia</taxon>
        <taxon>Lachnospirales</taxon>
        <taxon>Lachnospiraceae</taxon>
        <taxon>Hominisplanchenecus</taxon>
    </lineage>
</organism>
<name>A0AC61QW57_9FIRM</name>
<protein>
    <submittedName>
        <fullName evidence="1">Uncharacterized protein</fullName>
    </submittedName>
</protein>
<accession>A0AC61QW57</accession>
<dbReference type="Proteomes" id="UP000307720">
    <property type="component" value="Unassembled WGS sequence"/>
</dbReference>